<protein>
    <submittedName>
        <fullName evidence="1">Uncharacterized protein</fullName>
    </submittedName>
</protein>
<gene>
    <name evidence="1" type="ORF">ABOD76_05845</name>
</gene>
<dbReference type="EMBL" id="CP158299">
    <property type="protein sequence ID" value="XBV85824.1"/>
    <property type="molecule type" value="Genomic_DNA"/>
</dbReference>
<dbReference type="KEGG" id="dsc:ABOD76_05845"/>
<evidence type="ECO:0000313" key="1">
    <source>
        <dbReference type="EMBL" id="XBV85824.1"/>
    </source>
</evidence>
<name>A0AAU7UBG4_9DEIO</name>
<organism evidence="1">
    <name type="scientific">Deinococcus sonorensis KR-87</name>
    <dbReference type="NCBI Taxonomy" id="694439"/>
    <lineage>
        <taxon>Bacteria</taxon>
        <taxon>Thermotogati</taxon>
        <taxon>Deinococcota</taxon>
        <taxon>Deinococci</taxon>
        <taxon>Deinococcales</taxon>
        <taxon>Deinococcaceae</taxon>
        <taxon>Deinococcus</taxon>
    </lineage>
</organism>
<reference evidence="1" key="1">
    <citation type="submission" date="2024-06" db="EMBL/GenBank/DDBJ databases">
        <title>Draft Genome Sequence of Deinococcus sonorensis Type Strain KR-87, a Biofilm Producing Representative of the Genus Deinococcus.</title>
        <authorList>
            <person name="Boren L.S."/>
            <person name="Grosso R.A."/>
            <person name="Hugenberg-Cox A.N."/>
            <person name="Hill J.T.E."/>
            <person name="Albert C.M."/>
            <person name="Tuohy J.M."/>
        </authorList>
    </citation>
    <scope>NUCLEOTIDE SEQUENCE</scope>
    <source>
        <strain evidence="1">KR-87</strain>
    </source>
</reference>
<proteinExistence type="predicted"/>
<sequence length="147" mass="16181">MAEHTPVDRSELPGMEFDWLACDEAGELAQMLASGIGKVPEQALHSEEMLFALHLYLDELPEREPLSIPDGSFDTLLAAPQKRGLYVFDALESSQDEHGRAGTYRLVAAPVQPLHLDELPEPLRPIVARLPVRFAGAGSVEVQEEQP</sequence>
<accession>A0AAU7UBG4</accession>
<dbReference type="AlphaFoldDB" id="A0AAU7UBG4"/>
<dbReference type="RefSeq" id="WP_350243867.1">
    <property type="nucleotide sequence ID" value="NZ_CP158299.1"/>
</dbReference>